<reference evidence="3 7" key="1">
    <citation type="submission" date="2018-08" db="EMBL/GenBank/DDBJ databases">
        <authorList>
            <consortium name="GenomeTrakr network: Whole genome sequencing for foodborne pathogen traceback"/>
        </authorList>
    </citation>
    <scope>NUCLEOTIDE SEQUENCE [LARGE SCALE GENOMIC DNA]</scope>
    <source>
        <strain evidence="3 7">NC_STEC194</strain>
    </source>
</reference>
<dbReference type="Proteomes" id="UP000587626">
    <property type="component" value="Unassembled WGS sequence"/>
</dbReference>
<dbReference type="Proteomes" id="UP000271175">
    <property type="component" value="Unassembled WGS sequence"/>
</dbReference>
<reference evidence="4 5" key="2">
    <citation type="submission" date="2018-10" db="EMBL/GenBank/DDBJ databases">
        <authorList>
            <consortium name="NARMS: The National Antimicrobial Resistance Monitoring System"/>
        </authorList>
    </citation>
    <scope>NUCLEOTIDE SEQUENCE [LARGE SCALE GENOMIC DNA]</scope>
    <source>
        <strain evidence="4 5">CVM N17EC0276</strain>
        <strain evidence="2 6">FSIS11706358</strain>
    </source>
</reference>
<comment type="caution">
    <text evidence="3">The sequence shown here is derived from an EMBL/GenBank/DDBJ whole genome shotgun (WGS) entry which is preliminary data.</text>
</comment>
<feature type="transmembrane region" description="Helical" evidence="1">
    <location>
        <begin position="86"/>
        <end position="106"/>
    </location>
</feature>
<sequence length="151" mass="16918">MMYLLLGIALSAFTVGTVMFYRFSKVTGRSVQSPFTPMFFFDALFFGLGSRRDMNIAACAFMVFLLSVWGFTYIKLRTNFWGSPESYFGLGIVGIFFLIMHCRYGAKDVVIKNDGLAPIRELINVHQSGLTSPFLWLSRAGYLGCLIGMIG</sequence>
<feature type="transmembrane region" description="Helical" evidence="1">
    <location>
        <begin position="30"/>
        <end position="49"/>
    </location>
</feature>
<dbReference type="EMBL" id="AASFZR010000066">
    <property type="protein sequence ID" value="EFB4534303.1"/>
    <property type="molecule type" value="Genomic_DNA"/>
</dbReference>
<dbReference type="EMBL" id="ROAL01000057">
    <property type="protein sequence ID" value="MIB63979.1"/>
    <property type="molecule type" value="Genomic_DNA"/>
</dbReference>
<evidence type="ECO:0000313" key="5">
    <source>
        <dbReference type="Proteomes" id="UP000271175"/>
    </source>
</evidence>
<keyword evidence="1" id="KW-0812">Transmembrane</keyword>
<protein>
    <submittedName>
        <fullName evidence="3">Uncharacterized protein</fullName>
    </submittedName>
</protein>
<name>A0A0C2EAY3_ECOLX</name>
<evidence type="ECO:0000313" key="2">
    <source>
        <dbReference type="EMBL" id="EFB4534303.1"/>
    </source>
</evidence>
<feature type="transmembrane region" description="Helical" evidence="1">
    <location>
        <begin position="56"/>
        <end position="74"/>
    </location>
</feature>
<evidence type="ECO:0000256" key="1">
    <source>
        <dbReference type="SAM" id="Phobius"/>
    </source>
</evidence>
<dbReference type="AlphaFoldDB" id="A0A0C2EAY3"/>
<dbReference type="Proteomes" id="UP000542214">
    <property type="component" value="Unassembled WGS sequence"/>
</dbReference>
<dbReference type="EMBL" id="AATLXB010000084">
    <property type="protein sequence ID" value="EFM7863174.1"/>
    <property type="molecule type" value="Genomic_DNA"/>
</dbReference>
<keyword evidence="1" id="KW-1133">Transmembrane helix</keyword>
<evidence type="ECO:0000313" key="7">
    <source>
        <dbReference type="Proteomes" id="UP000587626"/>
    </source>
</evidence>
<keyword evidence="1" id="KW-0472">Membrane</keyword>
<evidence type="ECO:0000313" key="3">
    <source>
        <dbReference type="EMBL" id="EFM7863174.1"/>
    </source>
</evidence>
<dbReference type="RefSeq" id="WP_000990242.1">
    <property type="nucleotide sequence ID" value="NZ_AP027432.1"/>
</dbReference>
<proteinExistence type="predicted"/>
<evidence type="ECO:0000313" key="4">
    <source>
        <dbReference type="EMBL" id="MIB63979.1"/>
    </source>
</evidence>
<gene>
    <name evidence="3" type="ORF">B6R15_004524</name>
    <name evidence="2" type="ORF">C0P57_003610</name>
    <name evidence="4" type="ORF">D9E49_27115</name>
</gene>
<evidence type="ECO:0000313" key="6">
    <source>
        <dbReference type="Proteomes" id="UP000542214"/>
    </source>
</evidence>
<accession>A0A0C2EAY3</accession>
<organism evidence="3 7">
    <name type="scientific">Escherichia coli</name>
    <dbReference type="NCBI Taxonomy" id="562"/>
    <lineage>
        <taxon>Bacteria</taxon>
        <taxon>Pseudomonadati</taxon>
        <taxon>Pseudomonadota</taxon>
        <taxon>Gammaproteobacteria</taxon>
        <taxon>Enterobacterales</taxon>
        <taxon>Enterobacteriaceae</taxon>
        <taxon>Escherichia</taxon>
    </lineage>
</organism>